<dbReference type="OrthoDB" id="5383057at2759"/>
<evidence type="ECO:0000256" key="1">
    <source>
        <dbReference type="SAM" id="MobiDB-lite"/>
    </source>
</evidence>
<reference evidence="2 3" key="1">
    <citation type="submission" date="2015-01" db="EMBL/GenBank/DDBJ databases">
        <title>The Genome Sequence of Exophiala oligosperma CBS72588.</title>
        <authorList>
            <consortium name="The Broad Institute Genomics Platform"/>
            <person name="Cuomo C."/>
            <person name="de Hoog S."/>
            <person name="Gorbushina A."/>
            <person name="Stielow B."/>
            <person name="Teixiera M."/>
            <person name="Abouelleil A."/>
            <person name="Chapman S.B."/>
            <person name="Priest M."/>
            <person name="Young S.K."/>
            <person name="Wortman J."/>
            <person name="Nusbaum C."/>
            <person name="Birren B."/>
        </authorList>
    </citation>
    <scope>NUCLEOTIDE SEQUENCE [LARGE SCALE GENOMIC DNA]</scope>
    <source>
        <strain evidence="2 3">CBS 72588</strain>
    </source>
</reference>
<accession>A0A0D2D8J2</accession>
<sequence>MSFTANSKAPRIHPDQAPQEPTGQVAADSLAAESLSRRGEFSKNVHAEASSVSGSSSTLNNTDTSAAKVLRPAPDSAARGDDDEQTSPGGEAAAPAGASDFGASTTLQGSKTGPDPNIKSSGTNTGSSTGTSTGVRPHVDVAPGYTASVTGTAAPKGTYQPKGDNLEDADETETMPKGPKTFVGDVGGQDDPGRSAEQKFVARNTGGVEPNTSSGDPGGRAQRRAADSTASGGAVVGEQGGSFGALSGSERA</sequence>
<feature type="compositionally biased region" description="Low complexity" evidence="1">
    <location>
        <begin position="120"/>
        <end position="134"/>
    </location>
</feature>
<feature type="region of interest" description="Disordered" evidence="1">
    <location>
        <begin position="1"/>
        <end position="252"/>
    </location>
</feature>
<dbReference type="GeneID" id="27360122"/>
<gene>
    <name evidence="2" type="ORF">PV06_08048</name>
</gene>
<dbReference type="VEuPathDB" id="FungiDB:PV06_08048"/>
<dbReference type="AlphaFoldDB" id="A0A0D2D8J2"/>
<proteinExistence type="predicted"/>
<protein>
    <submittedName>
        <fullName evidence="2">Uncharacterized protein</fullName>
    </submittedName>
</protein>
<keyword evidence="3" id="KW-1185">Reference proteome</keyword>
<evidence type="ECO:0000313" key="2">
    <source>
        <dbReference type="EMBL" id="KIW39433.1"/>
    </source>
</evidence>
<feature type="compositionally biased region" description="Gly residues" evidence="1">
    <location>
        <begin position="234"/>
        <end position="243"/>
    </location>
</feature>
<dbReference type="Proteomes" id="UP000053342">
    <property type="component" value="Unassembled WGS sequence"/>
</dbReference>
<name>A0A0D2D8J2_9EURO</name>
<organism evidence="2 3">
    <name type="scientific">Exophiala oligosperma</name>
    <dbReference type="NCBI Taxonomy" id="215243"/>
    <lineage>
        <taxon>Eukaryota</taxon>
        <taxon>Fungi</taxon>
        <taxon>Dikarya</taxon>
        <taxon>Ascomycota</taxon>
        <taxon>Pezizomycotina</taxon>
        <taxon>Eurotiomycetes</taxon>
        <taxon>Chaetothyriomycetidae</taxon>
        <taxon>Chaetothyriales</taxon>
        <taxon>Herpotrichiellaceae</taxon>
        <taxon>Exophiala</taxon>
    </lineage>
</organism>
<feature type="compositionally biased region" description="Basic and acidic residues" evidence="1">
    <location>
        <begin position="35"/>
        <end position="46"/>
    </location>
</feature>
<feature type="compositionally biased region" description="Low complexity" evidence="1">
    <location>
        <begin position="89"/>
        <end position="103"/>
    </location>
</feature>
<dbReference type="EMBL" id="KN847339">
    <property type="protein sequence ID" value="KIW39433.1"/>
    <property type="molecule type" value="Genomic_DNA"/>
</dbReference>
<dbReference type="HOGENOM" id="CLU_983523_0_0_1"/>
<dbReference type="RefSeq" id="XP_016259649.1">
    <property type="nucleotide sequence ID" value="XM_016409341.1"/>
</dbReference>
<evidence type="ECO:0000313" key="3">
    <source>
        <dbReference type="Proteomes" id="UP000053342"/>
    </source>
</evidence>